<reference evidence="1" key="1">
    <citation type="submission" date="2021-03" db="EMBL/GenBank/DDBJ databases">
        <title>Characterization of a novel Integrative Conjugative Element in Glaesserella parasuis.</title>
        <authorList>
            <person name="Hu G."/>
            <person name="Sun H."/>
        </authorList>
    </citation>
    <scope>NUCLEOTIDE SEQUENCE</scope>
    <source>
        <strain evidence="1">GHP1807</strain>
    </source>
</reference>
<evidence type="ECO:0000313" key="1">
    <source>
        <dbReference type="EMBL" id="QSX18149.1"/>
    </source>
</evidence>
<protein>
    <submittedName>
        <fullName evidence="2">AlpA family phage regulatory protein</fullName>
    </submittedName>
</protein>
<organism evidence="2 3">
    <name type="scientific">Glaesserella parasuis</name>
    <name type="common">Haemophilus parasuis</name>
    <dbReference type="NCBI Taxonomy" id="738"/>
    <lineage>
        <taxon>Bacteria</taxon>
        <taxon>Pseudomonadati</taxon>
        <taxon>Pseudomonadota</taxon>
        <taxon>Gammaproteobacteria</taxon>
        <taxon>Pasteurellales</taxon>
        <taxon>Pasteurellaceae</taxon>
        <taxon>Glaesserella</taxon>
    </lineage>
</organism>
<dbReference type="EMBL" id="CP121769">
    <property type="protein sequence ID" value="WGE11129.1"/>
    <property type="molecule type" value="Genomic_DNA"/>
</dbReference>
<dbReference type="EMBL" id="CP071491">
    <property type="protein sequence ID" value="QSX18149.1"/>
    <property type="molecule type" value="Genomic_DNA"/>
</dbReference>
<evidence type="ECO:0000313" key="2">
    <source>
        <dbReference type="EMBL" id="WGE11129.1"/>
    </source>
</evidence>
<dbReference type="Proteomes" id="UP000662736">
    <property type="component" value="Chromosome"/>
</dbReference>
<sequence>MEQEIVQAVSNEQNLVTKNEPDIEFIRLGEAVRLFGVSRATFDRWQRKDSEYYIPDFPKKIKIGNFSFYVRSEIRAYMQKLIDER</sequence>
<gene>
    <name evidence="1" type="ORF">J1G54_06435</name>
    <name evidence="2" type="ORF">QBL01_06095</name>
</gene>
<name>A0A084EX66_GLAPU</name>
<proteinExistence type="predicted"/>
<dbReference type="Proteomes" id="UP001222296">
    <property type="component" value="Chromosome"/>
</dbReference>
<dbReference type="AlphaFoldDB" id="A0A084EX66"/>
<accession>A0A084EX66</accession>
<dbReference type="OrthoDB" id="5986966at2"/>
<evidence type="ECO:0000313" key="3">
    <source>
        <dbReference type="Proteomes" id="UP001222296"/>
    </source>
</evidence>
<dbReference type="RefSeq" id="WP_021113109.1">
    <property type="nucleotide sequence ID" value="NZ_CBCRUP010000003.1"/>
</dbReference>
<reference evidence="2" key="2">
    <citation type="submission" date="2023-04" db="EMBL/GenBank/DDBJ databases">
        <title>Molecular characterization of the Integrative and Conjugative elements harboring multidrug-resistance gene from Glaesserella (Haemophilus) parasuis.</title>
        <authorList>
            <person name="Che Y."/>
            <person name="Zhou L."/>
        </authorList>
    </citation>
    <scope>NUCLEOTIDE SEQUENCE</scope>
    <source>
        <strain evidence="2">Z44</strain>
    </source>
</reference>